<dbReference type="GO" id="GO:0016020">
    <property type="term" value="C:membrane"/>
    <property type="evidence" value="ECO:0007669"/>
    <property type="project" value="TreeGrafter"/>
</dbReference>
<protein>
    <recommendedName>
        <fullName evidence="3">Cytochrome b5 heme-binding domain-containing protein</fullName>
    </recommendedName>
</protein>
<dbReference type="SUPFAM" id="SSF55856">
    <property type="entry name" value="Cytochrome b5-like heme/steroid binding domain"/>
    <property type="match status" value="1"/>
</dbReference>
<dbReference type="AlphaFoldDB" id="A0A5J5F5D3"/>
<gene>
    <name evidence="4" type="ORF">FN846DRAFT_773839</name>
    <name evidence="5" type="ORF">FN846DRAFT_773871</name>
</gene>
<dbReference type="PANTHER" id="PTHR10281">
    <property type="entry name" value="MEMBRANE-ASSOCIATED PROGESTERONE RECEPTOR COMPONENT-RELATED"/>
    <property type="match status" value="1"/>
</dbReference>
<evidence type="ECO:0000256" key="2">
    <source>
        <dbReference type="SAM" id="MobiDB-lite"/>
    </source>
</evidence>
<comment type="caution">
    <text evidence="4">The sequence shown here is derived from an EMBL/GenBank/DDBJ whole genome shotgun (WGS) entry which is preliminary data.</text>
</comment>
<comment type="similarity">
    <text evidence="1">Belongs to the cytochrome b5 family. MAPR subfamily.</text>
</comment>
<keyword evidence="6" id="KW-1185">Reference proteome</keyword>
<dbReference type="PANTHER" id="PTHR10281:SF76">
    <property type="entry name" value="CALCUTTA CUP-RELATED"/>
    <property type="match status" value="1"/>
</dbReference>
<dbReference type="OrthoDB" id="10257697at2759"/>
<evidence type="ECO:0000256" key="1">
    <source>
        <dbReference type="ARBA" id="ARBA00038357"/>
    </source>
</evidence>
<name>A0A5J5F5D3_9PEZI</name>
<dbReference type="InterPro" id="IPR036400">
    <property type="entry name" value="Cyt_B5-like_heme/steroid_sf"/>
</dbReference>
<dbReference type="EMBL" id="VXIS01000033">
    <property type="protein sequence ID" value="KAA8911627.1"/>
    <property type="molecule type" value="Genomic_DNA"/>
</dbReference>
<dbReference type="InterPro" id="IPR001199">
    <property type="entry name" value="Cyt_B5-like_heme/steroid-bd"/>
</dbReference>
<dbReference type="GO" id="GO:0012505">
    <property type="term" value="C:endomembrane system"/>
    <property type="evidence" value="ECO:0007669"/>
    <property type="project" value="TreeGrafter"/>
</dbReference>
<dbReference type="SMART" id="SM01117">
    <property type="entry name" value="Cyt-b5"/>
    <property type="match status" value="1"/>
</dbReference>
<dbReference type="Gene3D" id="3.10.120.10">
    <property type="entry name" value="Cytochrome b5-like heme/steroid binding domain"/>
    <property type="match status" value="1"/>
</dbReference>
<dbReference type="InParanoid" id="A0A5J5F5D3"/>
<sequence length="265" mass="30302">MSEISDVRQRKPLPLPDEPSPSKKKTKNEDDDANLIDNPRFGISILDVLRVLSGLLLLSCIFSWLITDGTSLTWGYRPRISRWRTLKAFFQPAVNLTDAELALYDGTDPTRPIYVAINGSVFDVSANPAMYGPGGGYHFFAGRDAARAYVSGCFAEDLTWDLRGLEEMYITGRGREEDEAELAEISQLRGREGMDGRIRWLQSRRDKRRKEAWQKVAKQVDHWDRFFRAHERYFYVGRVVHESLDGKPVRELCKKGGKRKPSSSK</sequence>
<dbReference type="InterPro" id="IPR050577">
    <property type="entry name" value="MAPR/NEUFC/NENF-like"/>
</dbReference>
<accession>A0A5J5F5D3</accession>
<proteinExistence type="inferred from homology"/>
<evidence type="ECO:0000313" key="6">
    <source>
        <dbReference type="Proteomes" id="UP000326924"/>
    </source>
</evidence>
<feature type="region of interest" description="Disordered" evidence="2">
    <location>
        <begin position="1"/>
        <end position="31"/>
    </location>
</feature>
<reference evidence="4 6" key="1">
    <citation type="submission" date="2019-09" db="EMBL/GenBank/DDBJ databases">
        <title>Draft genome of the ectomycorrhizal ascomycete Sphaerosporella brunnea.</title>
        <authorList>
            <consortium name="DOE Joint Genome Institute"/>
            <person name="Benucci G.M."/>
            <person name="Marozzi G."/>
            <person name="Antonielli L."/>
            <person name="Sanchez S."/>
            <person name="Marco P."/>
            <person name="Wang X."/>
            <person name="Falini L.B."/>
            <person name="Barry K."/>
            <person name="Haridas S."/>
            <person name="Lipzen A."/>
            <person name="Labutti K."/>
            <person name="Grigoriev I.V."/>
            <person name="Murat C."/>
            <person name="Martin F."/>
            <person name="Albertini E."/>
            <person name="Donnini D."/>
            <person name="Bonito G."/>
        </authorList>
    </citation>
    <scope>NUCLEOTIDE SEQUENCE [LARGE SCALE GENOMIC DNA]</scope>
    <source>
        <strain evidence="4 6">Sb_GMNB300</strain>
    </source>
</reference>
<evidence type="ECO:0000313" key="4">
    <source>
        <dbReference type="EMBL" id="KAA8911620.1"/>
    </source>
</evidence>
<evidence type="ECO:0000259" key="3">
    <source>
        <dbReference type="SMART" id="SM01117"/>
    </source>
</evidence>
<evidence type="ECO:0000313" key="5">
    <source>
        <dbReference type="EMBL" id="KAA8911627.1"/>
    </source>
</evidence>
<dbReference type="Pfam" id="PF00173">
    <property type="entry name" value="Cyt-b5"/>
    <property type="match status" value="1"/>
</dbReference>
<organism evidence="4 6">
    <name type="scientific">Sphaerosporella brunnea</name>
    <dbReference type="NCBI Taxonomy" id="1250544"/>
    <lineage>
        <taxon>Eukaryota</taxon>
        <taxon>Fungi</taxon>
        <taxon>Dikarya</taxon>
        <taxon>Ascomycota</taxon>
        <taxon>Pezizomycotina</taxon>
        <taxon>Pezizomycetes</taxon>
        <taxon>Pezizales</taxon>
        <taxon>Pyronemataceae</taxon>
        <taxon>Sphaerosporella</taxon>
    </lineage>
</organism>
<feature type="domain" description="Cytochrome b5 heme-binding" evidence="3">
    <location>
        <begin position="96"/>
        <end position="186"/>
    </location>
</feature>
<dbReference type="EMBL" id="VXIS01000033">
    <property type="protein sequence ID" value="KAA8911620.1"/>
    <property type="molecule type" value="Genomic_DNA"/>
</dbReference>
<dbReference type="FunFam" id="3.10.120.10:FF:000018">
    <property type="entry name" value="Heme/steroid binding domain protein, putative"/>
    <property type="match status" value="1"/>
</dbReference>
<dbReference type="Proteomes" id="UP000326924">
    <property type="component" value="Unassembled WGS sequence"/>
</dbReference>